<name>A0A0X3VL12_9ACTN</name>
<dbReference type="EMBL" id="LLZG01000016">
    <property type="protein sequence ID" value="KUL45047.1"/>
    <property type="molecule type" value="Genomic_DNA"/>
</dbReference>
<comment type="caution">
    <text evidence="3">The sequence shown here is derived from an EMBL/GenBank/DDBJ whole genome shotgun (WGS) entry which is preliminary data.</text>
</comment>
<keyword evidence="2" id="KW-1133">Transmembrane helix</keyword>
<evidence type="ECO:0000313" key="4">
    <source>
        <dbReference type="Proteomes" id="UP000053923"/>
    </source>
</evidence>
<proteinExistence type="predicted"/>
<reference evidence="4" key="1">
    <citation type="submission" date="2015-10" db="EMBL/GenBank/DDBJ databases">
        <authorList>
            <person name="Ju K.-S."/>
            <person name="Doroghazi J.R."/>
            <person name="Metcalf W.W."/>
        </authorList>
    </citation>
    <scope>NUCLEOTIDE SEQUENCE [LARGE SCALE GENOMIC DNA]</scope>
    <source>
        <strain evidence="4">NRRL 3151</strain>
    </source>
</reference>
<dbReference type="RefSeq" id="WP_062698671.1">
    <property type="nucleotide sequence ID" value="NZ_LLZG01000016.1"/>
</dbReference>
<keyword evidence="4" id="KW-1185">Reference proteome</keyword>
<accession>A0A0X3VL12</accession>
<evidence type="ECO:0000256" key="2">
    <source>
        <dbReference type="SAM" id="Phobius"/>
    </source>
</evidence>
<feature type="region of interest" description="Disordered" evidence="1">
    <location>
        <begin position="1"/>
        <end position="26"/>
    </location>
</feature>
<feature type="transmembrane region" description="Helical" evidence="2">
    <location>
        <begin position="51"/>
        <end position="71"/>
    </location>
</feature>
<evidence type="ECO:0000256" key="1">
    <source>
        <dbReference type="SAM" id="MobiDB-lite"/>
    </source>
</evidence>
<gene>
    <name evidence="3" type="ORF">ADL12_04420</name>
</gene>
<feature type="transmembrane region" description="Helical" evidence="2">
    <location>
        <begin position="91"/>
        <end position="109"/>
    </location>
</feature>
<organism evidence="3 4">
    <name type="scientific">Streptomyces regalis</name>
    <dbReference type="NCBI Taxonomy" id="68262"/>
    <lineage>
        <taxon>Bacteria</taxon>
        <taxon>Bacillati</taxon>
        <taxon>Actinomycetota</taxon>
        <taxon>Actinomycetes</taxon>
        <taxon>Kitasatosporales</taxon>
        <taxon>Streptomycetaceae</taxon>
        <taxon>Streptomyces</taxon>
    </lineage>
</organism>
<dbReference type="AlphaFoldDB" id="A0A0X3VL12"/>
<evidence type="ECO:0000313" key="3">
    <source>
        <dbReference type="EMBL" id="KUL45047.1"/>
    </source>
</evidence>
<sequence length="111" mass="11438">MPSPATASSNPNPNPNANSDEAPSSVSADAWPLLPLALAALLLRTLGEHTWAYVVAAVLGGVGLLGALIGLGECVRALRRGPARARGKAAWVAFLLLAGCFVVVNRLVVTW</sequence>
<keyword evidence="2" id="KW-0472">Membrane</keyword>
<protein>
    <submittedName>
        <fullName evidence="3">Uncharacterized protein</fullName>
    </submittedName>
</protein>
<dbReference type="Proteomes" id="UP000053923">
    <property type="component" value="Unassembled WGS sequence"/>
</dbReference>
<feature type="compositionally biased region" description="Low complexity" evidence="1">
    <location>
        <begin position="1"/>
        <end position="25"/>
    </location>
</feature>
<keyword evidence="2" id="KW-0812">Transmembrane</keyword>